<sequence length="350" mass="39550">MLVSVCMIVRNEEGNLERALSSIPGSFEKVVVDTGSTDNTVEIAKKLGAAIGYFEWVNDFAAARNYSISLATGKYVLIMDADEALPSGIDEHIERFLAAYPNQAVAFNIANEIKGEIHRHTSLRLFPNNPAFAYHGKVHEMVHYNGQLSEFVLSDLTMHHYGYEEEQYSDGKKANRYLELYHKHLEANPNDGYMLYQLGKLHYSIGQMNLALEAFERCLELNERGHLYYPVMLVMLGYVLKEIGQSPIAEELLVSVQPDYPQFPDLPFLLGLLAMETGKMADIEIHFLRALEIGETKKFSSVEGVGSYKAKYNLAVYYEITGSIDRAIQYYKAAAEADYLPAKKRIFKLS</sequence>
<name>A0A3G9JLY9_9BACL</name>
<dbReference type="PANTHER" id="PTHR43630">
    <property type="entry name" value="POLY-BETA-1,6-N-ACETYL-D-GLUCOSAMINE SYNTHASE"/>
    <property type="match status" value="1"/>
</dbReference>
<dbReference type="EMBL" id="AP019308">
    <property type="protein sequence ID" value="BBH23914.1"/>
    <property type="molecule type" value="Genomic_DNA"/>
</dbReference>
<evidence type="ECO:0000313" key="1">
    <source>
        <dbReference type="EMBL" id="BBH23914.1"/>
    </source>
</evidence>
<dbReference type="CDD" id="cd02511">
    <property type="entry name" value="Beta4Glucosyltransferase"/>
    <property type="match status" value="1"/>
</dbReference>
<dbReference type="Proteomes" id="UP000275368">
    <property type="component" value="Chromosome"/>
</dbReference>
<dbReference type="InterPro" id="IPR001173">
    <property type="entry name" value="Glyco_trans_2-like"/>
</dbReference>
<dbReference type="Gene3D" id="1.25.40.10">
    <property type="entry name" value="Tetratricopeptide repeat domain"/>
    <property type="match status" value="1"/>
</dbReference>
<dbReference type="Pfam" id="PF00535">
    <property type="entry name" value="Glycos_transf_2"/>
    <property type="match status" value="1"/>
</dbReference>
<dbReference type="Pfam" id="PF13181">
    <property type="entry name" value="TPR_8"/>
    <property type="match status" value="1"/>
</dbReference>
<dbReference type="InterPro" id="IPR019734">
    <property type="entry name" value="TPR_rpt"/>
</dbReference>
<dbReference type="Pfam" id="PF13432">
    <property type="entry name" value="TPR_16"/>
    <property type="match status" value="1"/>
</dbReference>
<dbReference type="PANTHER" id="PTHR43630:SF2">
    <property type="entry name" value="GLYCOSYLTRANSFERASE"/>
    <property type="match status" value="1"/>
</dbReference>
<dbReference type="KEGG" id="pbk:Back11_52590"/>
<reference evidence="1 2" key="1">
    <citation type="submission" date="2018-11" db="EMBL/GenBank/DDBJ databases">
        <title>Complete genome sequence of Paenibacillus baekrokdamisoli strain KCTC 33723.</title>
        <authorList>
            <person name="Kang S.W."/>
            <person name="Lee K.C."/>
            <person name="Kim K.K."/>
            <person name="Kim J.S."/>
            <person name="Kim D.S."/>
            <person name="Ko S.H."/>
            <person name="Yang S.H."/>
            <person name="Lee J.S."/>
        </authorList>
    </citation>
    <scope>NUCLEOTIDE SEQUENCE [LARGE SCALE GENOMIC DNA]</scope>
    <source>
        <strain evidence="1 2">KCTC 33723</strain>
    </source>
</reference>
<dbReference type="AlphaFoldDB" id="A0A3G9JLY9"/>
<dbReference type="RefSeq" id="WP_125663756.1">
    <property type="nucleotide sequence ID" value="NZ_AP019308.1"/>
</dbReference>
<accession>A0A3G9JLY9</accession>
<dbReference type="OrthoDB" id="9815923at2"/>
<protein>
    <submittedName>
        <fullName evidence="1">Uncharacterized protein</fullName>
    </submittedName>
</protein>
<dbReference type="SMART" id="SM00028">
    <property type="entry name" value="TPR"/>
    <property type="match status" value="2"/>
</dbReference>
<dbReference type="SUPFAM" id="SSF53448">
    <property type="entry name" value="Nucleotide-diphospho-sugar transferases"/>
    <property type="match status" value="1"/>
</dbReference>
<dbReference type="Gene3D" id="3.90.550.10">
    <property type="entry name" value="Spore Coat Polysaccharide Biosynthesis Protein SpsA, Chain A"/>
    <property type="match status" value="1"/>
</dbReference>
<dbReference type="InterPro" id="IPR029044">
    <property type="entry name" value="Nucleotide-diphossugar_trans"/>
</dbReference>
<dbReference type="InterPro" id="IPR011990">
    <property type="entry name" value="TPR-like_helical_dom_sf"/>
</dbReference>
<keyword evidence="2" id="KW-1185">Reference proteome</keyword>
<organism evidence="1 2">
    <name type="scientific">Paenibacillus baekrokdamisoli</name>
    <dbReference type="NCBI Taxonomy" id="1712516"/>
    <lineage>
        <taxon>Bacteria</taxon>
        <taxon>Bacillati</taxon>
        <taxon>Bacillota</taxon>
        <taxon>Bacilli</taxon>
        <taxon>Bacillales</taxon>
        <taxon>Paenibacillaceae</taxon>
        <taxon>Paenibacillus</taxon>
    </lineage>
</organism>
<dbReference type="SUPFAM" id="SSF48452">
    <property type="entry name" value="TPR-like"/>
    <property type="match status" value="1"/>
</dbReference>
<evidence type="ECO:0000313" key="2">
    <source>
        <dbReference type="Proteomes" id="UP000275368"/>
    </source>
</evidence>
<gene>
    <name evidence="1" type="ORF">Back11_52590</name>
</gene>
<proteinExistence type="predicted"/>
<dbReference type="PROSITE" id="PS50005">
    <property type="entry name" value="TPR"/>
    <property type="match status" value="1"/>
</dbReference>